<dbReference type="OrthoDB" id="3939438at2759"/>
<protein>
    <recommendedName>
        <fullName evidence="1">C2H2-type domain-containing protein</fullName>
    </recommendedName>
</protein>
<name>A0A6A6HGL1_VIRVR</name>
<feature type="domain" description="C2H2-type" evidence="1">
    <location>
        <begin position="298"/>
        <end position="322"/>
    </location>
</feature>
<feature type="domain" description="C2H2-type" evidence="1">
    <location>
        <begin position="247"/>
        <end position="271"/>
    </location>
</feature>
<dbReference type="Proteomes" id="UP000800092">
    <property type="component" value="Unassembled WGS sequence"/>
</dbReference>
<feature type="domain" description="C2H2-type" evidence="1">
    <location>
        <begin position="212"/>
        <end position="241"/>
    </location>
</feature>
<dbReference type="Gene3D" id="3.30.160.60">
    <property type="entry name" value="Classic Zinc Finger"/>
    <property type="match status" value="1"/>
</dbReference>
<dbReference type="SMART" id="SM00355">
    <property type="entry name" value="ZnF_C2H2"/>
    <property type="match status" value="5"/>
</dbReference>
<proteinExistence type="predicted"/>
<feature type="domain" description="C2H2-type" evidence="1">
    <location>
        <begin position="180"/>
        <end position="206"/>
    </location>
</feature>
<sequence length="499" mass="56466">MSNDVPLSDDFLDQLLAEEIPVAAGEGAEEGEGHLRHFENKGSLRLNERNSDSLHHLASPTVILANFYESTTQVTPSYDLNASEVDSLFAINRAGITERNNSLGLIDNENIRKKESQDNADSMVPQERRDNIVKLDGPEFDHDHASADHLEFVSGCRPINSTVAKTSDPQKLDDADPSKLRCDWPGCRSSRTFSRKYELQRHMKKHATGTRYDCPAVGCDHVGAKAPYRADKLYNHCSVKHDPDTLFKCPLVGCEDKQLVPALFILHVLNHSQYAQSPQHIGSEPSIHHLRVSAQRLLCCPLRDCKFNHLDIHDGIYHIRSHDYEDRLEGSTLLARRGYNAFSGNIICPICFEESAETKDFAEHLTLKHMTLDPDHLRTWRQTVESLYQHVNVGLCEYTLPTFRAPAWLPWFHHGRGLTCPTCGKFEGRHGYLRHQQSLVIDESDSLKQHAAKILQLLPEFGAHPIFNDLMPAESKTVRHIGFSDHVHHLIAVQMQPPF</sequence>
<keyword evidence="3" id="KW-1185">Reference proteome</keyword>
<dbReference type="EMBL" id="ML991781">
    <property type="protein sequence ID" value="KAF2237255.1"/>
    <property type="molecule type" value="Genomic_DNA"/>
</dbReference>
<feature type="domain" description="C2H2-type" evidence="1">
    <location>
        <begin position="346"/>
        <end position="369"/>
    </location>
</feature>
<dbReference type="AlphaFoldDB" id="A0A6A6HGL1"/>
<accession>A0A6A6HGL1</accession>
<dbReference type="InterPro" id="IPR013087">
    <property type="entry name" value="Znf_C2H2_type"/>
</dbReference>
<gene>
    <name evidence="2" type="ORF">EV356DRAFT_564976</name>
</gene>
<evidence type="ECO:0000313" key="2">
    <source>
        <dbReference type="EMBL" id="KAF2237255.1"/>
    </source>
</evidence>
<reference evidence="2" key="1">
    <citation type="journal article" date="2020" name="Stud. Mycol.">
        <title>101 Dothideomycetes genomes: a test case for predicting lifestyles and emergence of pathogens.</title>
        <authorList>
            <person name="Haridas S."/>
            <person name="Albert R."/>
            <person name="Binder M."/>
            <person name="Bloem J."/>
            <person name="Labutti K."/>
            <person name="Salamov A."/>
            <person name="Andreopoulos B."/>
            <person name="Baker S."/>
            <person name="Barry K."/>
            <person name="Bills G."/>
            <person name="Bluhm B."/>
            <person name="Cannon C."/>
            <person name="Castanera R."/>
            <person name="Culley D."/>
            <person name="Daum C."/>
            <person name="Ezra D."/>
            <person name="Gonzalez J."/>
            <person name="Henrissat B."/>
            <person name="Kuo A."/>
            <person name="Liang C."/>
            <person name="Lipzen A."/>
            <person name="Lutzoni F."/>
            <person name="Magnuson J."/>
            <person name="Mondo S."/>
            <person name="Nolan M."/>
            <person name="Ohm R."/>
            <person name="Pangilinan J."/>
            <person name="Park H.-J."/>
            <person name="Ramirez L."/>
            <person name="Alfaro M."/>
            <person name="Sun H."/>
            <person name="Tritt A."/>
            <person name="Yoshinaga Y."/>
            <person name="Zwiers L.-H."/>
            <person name="Turgeon B."/>
            <person name="Goodwin S."/>
            <person name="Spatafora J."/>
            <person name="Crous P."/>
            <person name="Grigoriev I."/>
        </authorList>
    </citation>
    <scope>NUCLEOTIDE SEQUENCE</scope>
    <source>
        <strain evidence="2">Tuck. ex Michener</strain>
    </source>
</reference>
<organism evidence="2 3">
    <name type="scientific">Viridothelium virens</name>
    <name type="common">Speckled blister lichen</name>
    <name type="synonym">Trypethelium virens</name>
    <dbReference type="NCBI Taxonomy" id="1048519"/>
    <lineage>
        <taxon>Eukaryota</taxon>
        <taxon>Fungi</taxon>
        <taxon>Dikarya</taxon>
        <taxon>Ascomycota</taxon>
        <taxon>Pezizomycotina</taxon>
        <taxon>Dothideomycetes</taxon>
        <taxon>Dothideomycetes incertae sedis</taxon>
        <taxon>Trypetheliales</taxon>
        <taxon>Trypetheliaceae</taxon>
        <taxon>Viridothelium</taxon>
    </lineage>
</organism>
<evidence type="ECO:0000259" key="1">
    <source>
        <dbReference type="SMART" id="SM00355"/>
    </source>
</evidence>
<evidence type="ECO:0000313" key="3">
    <source>
        <dbReference type="Proteomes" id="UP000800092"/>
    </source>
</evidence>